<protein>
    <submittedName>
        <fullName evidence="2">IS1634 family transposase</fullName>
    </submittedName>
</protein>
<dbReference type="GO" id="GO:0003677">
    <property type="term" value="F:DNA binding"/>
    <property type="evidence" value="ECO:0007669"/>
    <property type="project" value="InterPro"/>
</dbReference>
<dbReference type="PANTHER" id="PTHR34614:SF2">
    <property type="entry name" value="TRANSPOSASE IS4-LIKE DOMAIN-CONTAINING PROTEIN"/>
    <property type="match status" value="1"/>
</dbReference>
<dbReference type="NCBIfam" id="NF033559">
    <property type="entry name" value="transpos_IS1634"/>
    <property type="match status" value="1"/>
</dbReference>
<proteinExistence type="predicted"/>
<feature type="domain" description="Transposase IS4-like" evidence="1">
    <location>
        <begin position="179"/>
        <end position="451"/>
    </location>
</feature>
<dbReference type="InterPro" id="IPR002559">
    <property type="entry name" value="Transposase_11"/>
</dbReference>
<organism evidence="2 3">
    <name type="scientific">Bacteroides uniformis</name>
    <dbReference type="NCBI Taxonomy" id="820"/>
    <lineage>
        <taxon>Bacteria</taxon>
        <taxon>Pseudomonadati</taxon>
        <taxon>Bacteroidota</taxon>
        <taxon>Bacteroidia</taxon>
        <taxon>Bacteroidales</taxon>
        <taxon>Bacteroidaceae</taxon>
        <taxon>Bacteroides</taxon>
    </lineage>
</organism>
<dbReference type="Pfam" id="PF01609">
    <property type="entry name" value="DDE_Tnp_1"/>
    <property type="match status" value="1"/>
</dbReference>
<gene>
    <name evidence="2" type="ORF">GAQ34_22340</name>
</gene>
<evidence type="ECO:0000313" key="3">
    <source>
        <dbReference type="Proteomes" id="UP000442334"/>
    </source>
</evidence>
<accession>A0A7J5GRD1</accession>
<dbReference type="GO" id="GO:0006313">
    <property type="term" value="P:DNA transposition"/>
    <property type="evidence" value="ECO:0007669"/>
    <property type="project" value="InterPro"/>
</dbReference>
<evidence type="ECO:0000259" key="1">
    <source>
        <dbReference type="Pfam" id="PF01609"/>
    </source>
</evidence>
<dbReference type="EMBL" id="WCUA01000102">
    <property type="protein sequence ID" value="KAB4179743.1"/>
    <property type="molecule type" value="Genomic_DNA"/>
</dbReference>
<dbReference type="InterPro" id="IPR047654">
    <property type="entry name" value="IS1634_transpos"/>
</dbReference>
<reference evidence="2 3" key="1">
    <citation type="journal article" date="2019" name="Nat. Med.">
        <title>A library of human gut bacterial isolates paired with longitudinal multiomics data enables mechanistic microbiome research.</title>
        <authorList>
            <person name="Poyet M."/>
            <person name="Groussin M."/>
            <person name="Gibbons S.M."/>
            <person name="Avila-Pacheco J."/>
            <person name="Jiang X."/>
            <person name="Kearney S.M."/>
            <person name="Perrotta A.R."/>
            <person name="Berdy B."/>
            <person name="Zhao S."/>
            <person name="Lieberman T.D."/>
            <person name="Swanson P.K."/>
            <person name="Smith M."/>
            <person name="Roesemann S."/>
            <person name="Alexander J.E."/>
            <person name="Rich S.A."/>
            <person name="Livny J."/>
            <person name="Vlamakis H."/>
            <person name="Clish C."/>
            <person name="Bullock K."/>
            <person name="Deik A."/>
            <person name="Scott J."/>
            <person name="Pierce K.A."/>
            <person name="Xavier R.J."/>
            <person name="Alm E.J."/>
        </authorList>
    </citation>
    <scope>NUCLEOTIDE SEQUENCE [LARGE SCALE GENOMIC DNA]</scope>
    <source>
        <strain evidence="2 3">BIOML-A21</strain>
    </source>
</reference>
<comment type="caution">
    <text evidence="2">The sequence shown here is derived from an EMBL/GenBank/DDBJ whole genome shotgun (WGS) entry which is preliminary data.</text>
</comment>
<dbReference type="GO" id="GO:0004803">
    <property type="term" value="F:transposase activity"/>
    <property type="evidence" value="ECO:0007669"/>
    <property type="project" value="InterPro"/>
</dbReference>
<sequence>MFINRSKNKSGTTSVRVLQKRGRNNILVKSFGSSRDEREIERMVEQANIFIQKQTGTFYHLFNPIPDQSIEDFVDNLSNSQISVDGPEAIFGKLFDYVGYGEIGGLFRPLVLSRLVAPGSKLKTVDYLWRYNGVSYDINKIYRYLDKLCDRNPSKPDIKDMVEQITFAHSAANMGGCIDVVFYDITTLYFEAADEDDLRKTGYSKDGKFDCPQVLLGLLVTREGLPISYEIFEGDLSEKKTFIPLLKRAQDKFGFGKPIVVADAGLLSRKNISDLVADGYEYILGARLKNENVNVKQRILDLKLKEGEVASIKTDDGLRIVVSFTEKRRKKDAYNRAKGLKRLQDKVASGKVTKKHINNRGYNKYLRIKGEATISIDLEAFEQDSAWDGIKGYVTNTTLPDSEVLANYHNLWFIERAFRMNKTDLQIRPMYHRLRNRIEGHICICFCAYVLQLEIERLLNAAGSDISIERARELVKTMYALSYTKPGHSKPSKVMLRMDQEQQELYRLVNEWVAHDLGNA</sequence>
<dbReference type="SUPFAM" id="SSF53098">
    <property type="entry name" value="Ribonuclease H-like"/>
    <property type="match status" value="1"/>
</dbReference>
<dbReference type="InterPro" id="IPR012337">
    <property type="entry name" value="RNaseH-like_sf"/>
</dbReference>
<dbReference type="PANTHER" id="PTHR34614">
    <property type="match status" value="1"/>
</dbReference>
<dbReference type="AlphaFoldDB" id="A0A7J5GRD1"/>
<name>A0A7J5GRD1_BACUN</name>
<dbReference type="Proteomes" id="UP000442334">
    <property type="component" value="Unassembled WGS sequence"/>
</dbReference>
<evidence type="ECO:0000313" key="2">
    <source>
        <dbReference type="EMBL" id="KAB4179743.1"/>
    </source>
</evidence>